<sequence>MDGYSYGLRDLTGDKITLSRPRPYGQPFRSGDVVGMYISLPPRKEPNPKDSYDPARIVRKRIPIQYKGQVYFESVEYPQSKEMQALLDYSGKKAAETAKKNVPKGPPGQKVAAGPVMRPLPNLPGSVIAFFVNGKPQGVAFRDIYDFLQLRLSDAARRAQQQSKSGMAAIMKERENNFNDGSLGYYPFVSVFNDAQVRLNPGPDFKYPPPPDIDAKLGLPPSSQFGEPTWRPMSERYHEYMSEVWAQDAIDGVALNAEAQRIL</sequence>
<gene>
    <name evidence="1" type="ORF">DACRYDRAFT_19965</name>
</gene>
<name>M5G9N1_DACPD</name>
<keyword evidence="2" id="KW-1185">Reference proteome</keyword>
<dbReference type="RefSeq" id="XP_040632408.1">
    <property type="nucleotide sequence ID" value="XM_040771739.1"/>
</dbReference>
<dbReference type="GO" id="GO:0048188">
    <property type="term" value="C:Set1C/COMPASS complex"/>
    <property type="evidence" value="ECO:0007669"/>
    <property type="project" value="InterPro"/>
</dbReference>
<accession>M5G9N1</accession>
<dbReference type="PANTHER" id="PTHR10598">
    <property type="entry name" value="SET1/ASH2 HISTONE METHYLTRANSFERASE COMPLEX SUBUNIT ASH2"/>
    <property type="match status" value="1"/>
</dbReference>
<dbReference type="Gene3D" id="2.60.120.920">
    <property type="match status" value="1"/>
</dbReference>
<dbReference type="InterPro" id="IPR043136">
    <property type="entry name" value="B30.2/SPRY_sf"/>
</dbReference>
<dbReference type="Proteomes" id="UP000030653">
    <property type="component" value="Unassembled WGS sequence"/>
</dbReference>
<dbReference type="GO" id="GO:0000976">
    <property type="term" value="F:transcription cis-regulatory region binding"/>
    <property type="evidence" value="ECO:0007669"/>
    <property type="project" value="TreeGrafter"/>
</dbReference>
<feature type="non-terminal residue" evidence="1">
    <location>
        <position position="263"/>
    </location>
</feature>
<dbReference type="STRING" id="1858805.M5G9N1"/>
<dbReference type="InterPro" id="IPR037353">
    <property type="entry name" value="ASH2"/>
</dbReference>
<organism evidence="1 2">
    <name type="scientific">Dacryopinax primogenitus (strain DJM 731)</name>
    <name type="common">Brown rot fungus</name>
    <dbReference type="NCBI Taxonomy" id="1858805"/>
    <lineage>
        <taxon>Eukaryota</taxon>
        <taxon>Fungi</taxon>
        <taxon>Dikarya</taxon>
        <taxon>Basidiomycota</taxon>
        <taxon>Agaricomycotina</taxon>
        <taxon>Dacrymycetes</taxon>
        <taxon>Dacrymycetales</taxon>
        <taxon>Dacrymycetaceae</taxon>
        <taxon>Dacryopinax</taxon>
    </lineage>
</organism>
<dbReference type="EMBL" id="JH795856">
    <property type="protein sequence ID" value="EJU05514.1"/>
    <property type="molecule type" value="Genomic_DNA"/>
</dbReference>
<dbReference type="HOGENOM" id="CLU_014420_4_0_1"/>
<evidence type="ECO:0000313" key="1">
    <source>
        <dbReference type="EMBL" id="EJU05514.1"/>
    </source>
</evidence>
<evidence type="ECO:0000313" key="2">
    <source>
        <dbReference type="Proteomes" id="UP000030653"/>
    </source>
</evidence>
<dbReference type="AlphaFoldDB" id="M5G9N1"/>
<evidence type="ECO:0008006" key="3">
    <source>
        <dbReference type="Google" id="ProtNLM"/>
    </source>
</evidence>
<dbReference type="OMA" id="SERYHEY"/>
<dbReference type="PANTHER" id="PTHR10598:SF0">
    <property type="entry name" value="SET1_ASH2 HISTONE METHYLTRANSFERASE COMPLEX SUBUNIT ASH2"/>
    <property type="match status" value="1"/>
</dbReference>
<reference evidence="1 2" key="1">
    <citation type="journal article" date="2012" name="Science">
        <title>The Paleozoic origin of enzymatic lignin decomposition reconstructed from 31 fungal genomes.</title>
        <authorList>
            <person name="Floudas D."/>
            <person name="Binder M."/>
            <person name="Riley R."/>
            <person name="Barry K."/>
            <person name="Blanchette R.A."/>
            <person name="Henrissat B."/>
            <person name="Martinez A.T."/>
            <person name="Otillar R."/>
            <person name="Spatafora J.W."/>
            <person name="Yadav J.S."/>
            <person name="Aerts A."/>
            <person name="Benoit I."/>
            <person name="Boyd A."/>
            <person name="Carlson A."/>
            <person name="Copeland A."/>
            <person name="Coutinho P.M."/>
            <person name="de Vries R.P."/>
            <person name="Ferreira P."/>
            <person name="Findley K."/>
            <person name="Foster B."/>
            <person name="Gaskell J."/>
            <person name="Glotzer D."/>
            <person name="Gorecki P."/>
            <person name="Heitman J."/>
            <person name="Hesse C."/>
            <person name="Hori C."/>
            <person name="Igarashi K."/>
            <person name="Jurgens J.A."/>
            <person name="Kallen N."/>
            <person name="Kersten P."/>
            <person name="Kohler A."/>
            <person name="Kuees U."/>
            <person name="Kumar T.K.A."/>
            <person name="Kuo A."/>
            <person name="LaButti K."/>
            <person name="Larrondo L.F."/>
            <person name="Lindquist E."/>
            <person name="Ling A."/>
            <person name="Lombard V."/>
            <person name="Lucas S."/>
            <person name="Lundell T."/>
            <person name="Martin R."/>
            <person name="McLaughlin D.J."/>
            <person name="Morgenstern I."/>
            <person name="Morin E."/>
            <person name="Murat C."/>
            <person name="Nagy L.G."/>
            <person name="Nolan M."/>
            <person name="Ohm R.A."/>
            <person name="Patyshakuliyeva A."/>
            <person name="Rokas A."/>
            <person name="Ruiz-Duenas F.J."/>
            <person name="Sabat G."/>
            <person name="Salamov A."/>
            <person name="Samejima M."/>
            <person name="Schmutz J."/>
            <person name="Slot J.C."/>
            <person name="St John F."/>
            <person name="Stenlid J."/>
            <person name="Sun H."/>
            <person name="Sun S."/>
            <person name="Syed K."/>
            <person name="Tsang A."/>
            <person name="Wiebenga A."/>
            <person name="Young D."/>
            <person name="Pisabarro A."/>
            <person name="Eastwood D.C."/>
            <person name="Martin F."/>
            <person name="Cullen D."/>
            <person name="Grigoriev I.V."/>
            <person name="Hibbett D.S."/>
        </authorList>
    </citation>
    <scope>NUCLEOTIDE SEQUENCE [LARGE SCALE GENOMIC DNA]</scope>
    <source>
        <strain evidence="1 2">DJM-731 SS1</strain>
    </source>
</reference>
<dbReference type="OrthoDB" id="10266026at2759"/>
<protein>
    <recommendedName>
        <fullName evidence="3">B30.2/SPRY domain-containing protein</fullName>
    </recommendedName>
</protein>
<proteinExistence type="predicted"/>
<dbReference type="GeneID" id="63686801"/>